<name>Q1YPW1_9GAMM</name>
<gene>
    <name evidence="1" type="ORF">GB2207_05789</name>
</gene>
<dbReference type="Proteomes" id="UP000005555">
    <property type="component" value="Unassembled WGS sequence"/>
</dbReference>
<dbReference type="HOGENOM" id="CLU_2287465_0_0_6"/>
<evidence type="ECO:0000313" key="2">
    <source>
        <dbReference type="Proteomes" id="UP000005555"/>
    </source>
</evidence>
<accession>Q1YPW1</accession>
<comment type="caution">
    <text evidence="1">The sequence shown here is derived from an EMBL/GenBank/DDBJ whole genome shotgun (WGS) entry which is preliminary data.</text>
</comment>
<organism evidence="1 2">
    <name type="scientific">gamma proteobacterium HTCC2207</name>
    <dbReference type="NCBI Taxonomy" id="314287"/>
    <lineage>
        <taxon>Bacteria</taxon>
        <taxon>Pseudomonadati</taxon>
        <taxon>Pseudomonadota</taxon>
        <taxon>Gammaproteobacteria</taxon>
        <taxon>Cellvibrionales</taxon>
        <taxon>Porticoccaceae</taxon>
        <taxon>SAR92 clade</taxon>
    </lineage>
</organism>
<protein>
    <submittedName>
        <fullName evidence="1">Uncharacterized protein</fullName>
    </submittedName>
</protein>
<evidence type="ECO:0000313" key="1">
    <source>
        <dbReference type="EMBL" id="EAS46248.1"/>
    </source>
</evidence>
<reference evidence="1 2" key="1">
    <citation type="submission" date="2006-03" db="EMBL/GenBank/DDBJ databases">
        <authorList>
            <person name="Giovannoni S.J."/>
            <person name="Cho J.-C."/>
            <person name="Ferriera S."/>
            <person name="Johnson J."/>
            <person name="Kravitz S."/>
            <person name="Halpern A."/>
            <person name="Remington K."/>
            <person name="Beeson K."/>
            <person name="Tran B."/>
            <person name="Rogers Y.-H."/>
            <person name="Friedman R."/>
            <person name="Venter J.C."/>
        </authorList>
    </citation>
    <scope>NUCLEOTIDE SEQUENCE [LARGE SCALE GENOMIC DNA]</scope>
    <source>
        <strain evidence="1 2">HTCC2207</strain>
    </source>
</reference>
<dbReference type="AlphaFoldDB" id="Q1YPW1"/>
<keyword evidence="2" id="KW-1185">Reference proteome</keyword>
<dbReference type="EMBL" id="AAPI01000008">
    <property type="protein sequence ID" value="EAS46248.1"/>
    <property type="molecule type" value="Genomic_DNA"/>
</dbReference>
<sequence length="101" mass="11695">MEESPAAICFNVDMFKPIWDEHDVPKNQQKYKLSEDGLLATPKKRYGGPTFEFWIRKGWQLQVRSGRKSMLSNKAEQLVKELENDDGYKAAVEARRVGSYL</sequence>
<proteinExistence type="predicted"/>